<dbReference type="AlphaFoldDB" id="A0A9P1MUQ9"/>
<dbReference type="InterPro" id="IPR001680">
    <property type="entry name" value="WD40_rpt"/>
</dbReference>
<feature type="repeat" description="WD" evidence="4">
    <location>
        <begin position="99"/>
        <end position="132"/>
    </location>
</feature>
<dbReference type="GO" id="GO:0030490">
    <property type="term" value="P:maturation of SSU-rRNA"/>
    <property type="evidence" value="ECO:0007669"/>
    <property type="project" value="TreeGrafter"/>
</dbReference>
<dbReference type="Pfam" id="PF04003">
    <property type="entry name" value="Utp12"/>
    <property type="match status" value="1"/>
</dbReference>
<feature type="repeat" description="WD" evidence="4">
    <location>
        <begin position="141"/>
        <end position="182"/>
    </location>
</feature>
<dbReference type="Proteomes" id="UP001152747">
    <property type="component" value="Unassembled WGS sequence"/>
</dbReference>
<dbReference type="PROSITE" id="PS50082">
    <property type="entry name" value="WD_REPEATS_2"/>
    <property type="match status" value="6"/>
</dbReference>
<dbReference type="PROSITE" id="PS50294">
    <property type="entry name" value="WD_REPEATS_REGION"/>
    <property type="match status" value="4"/>
</dbReference>
<gene>
    <name evidence="6" type="ORF">CAMP_LOCUS3496</name>
</gene>
<dbReference type="GO" id="GO:0034388">
    <property type="term" value="C:Pwp2p-containing subcomplex of 90S preribosome"/>
    <property type="evidence" value="ECO:0007669"/>
    <property type="project" value="TreeGrafter"/>
</dbReference>
<evidence type="ECO:0000256" key="1">
    <source>
        <dbReference type="ARBA" id="ARBA00022574"/>
    </source>
</evidence>
<sequence length="938" mass="104905">MGITKDYLKYEHAGSCGCVGSTNGQLIAIDSNIVAVTSNEYLNFYNMRMAEKVNEIIESEKAISCVRKCETKPLLAIGYTDGSVKLIDRENEDAEPVMFSGHKKAVNCIEFSSDGLIFATGGKDGVIVLWDIVAERGLFRLHGHKESVTQMKFVRGDRFIISSSKDSLIKLWSIASQTCFYTIMDSRNEIYSISLHRDETILVAATSELELLVFELNWKNGAIFEEEKEGEDVPKTKKSTMMKEEVEDGDGLANMANRYISTKLRGRVIRQSKGRALQLVATHDDKFLVCVGADKVADVYRVFSENESTKRLTKKLRTAKRKAANDETQVSETEVSKDVTILVTRIGEIALPHKIKWIDIVDKTFKSQQDDQIDYKIYALLTNNTVHAVKMSINEQSNAVESDSLANLDKLGHREDIRAISVSSSSSLLASAGGDEIILWSTHSLRSSLTLKENDVKDVVSVAFVPGDNYVLSGGKNGVIGLFEVSSAELVETRNSHTAAVWTIQNTPDGEGFMSVSADKTARFWQYTLITEGSRKRISIRENRCLELPDEALAARFSPDGKFLVVALLNNTCSVYFVDTLKFFVSLYGHSLPVTCVDVAPTSKICVTGSVDKSVKIWGLDFGDCHKSLHAHDDAVTAVLFSPGEEQLFWSAGKDGKIKQWDATKFILVQILDRHVAEIRDLAQFQNGAVMFSASHDKSIRCWEKTDEMLIVEEREEMEREKEYEKKLIEEEDVVAGEDGNNEAGVASSKTSSSVVSAENIIQAVDIVREERVQRMEDPGKKEQHPMIEAFRSKSLEHFIVDVIAKCRASDLDRTLLLVPLSYINEILLAIASCTKQYYKVELCTHVAIYLTRIHLSHIISTSENVPVYEKLKREMRQGIEELRDVTALNMAALRLLATEIEEREQIKMFAQIEIGGNESEQKKKAKKGRKAIVKTLA</sequence>
<organism evidence="6 7">
    <name type="scientific">Caenorhabditis angaria</name>
    <dbReference type="NCBI Taxonomy" id="860376"/>
    <lineage>
        <taxon>Eukaryota</taxon>
        <taxon>Metazoa</taxon>
        <taxon>Ecdysozoa</taxon>
        <taxon>Nematoda</taxon>
        <taxon>Chromadorea</taxon>
        <taxon>Rhabditida</taxon>
        <taxon>Rhabditina</taxon>
        <taxon>Rhabditomorpha</taxon>
        <taxon>Rhabditoidea</taxon>
        <taxon>Rhabditidae</taxon>
        <taxon>Peloderinae</taxon>
        <taxon>Caenorhabditis</taxon>
    </lineage>
</organism>
<feature type="repeat" description="WD" evidence="4">
    <location>
        <begin position="494"/>
        <end position="526"/>
    </location>
</feature>
<dbReference type="FunFam" id="2.130.10.10:FF:002096">
    <property type="entry name" value="WD repeat protein, putative"/>
    <property type="match status" value="1"/>
</dbReference>
<dbReference type="FunFam" id="2.130.10.10:FF:000157">
    <property type="entry name" value="WD repeat domain 3"/>
    <property type="match status" value="1"/>
</dbReference>
<reference evidence="6" key="1">
    <citation type="submission" date="2022-11" db="EMBL/GenBank/DDBJ databases">
        <authorList>
            <person name="Kikuchi T."/>
        </authorList>
    </citation>
    <scope>NUCLEOTIDE SEQUENCE</scope>
    <source>
        <strain evidence="6">PS1010</strain>
    </source>
</reference>
<dbReference type="OrthoDB" id="407922at2759"/>
<dbReference type="PANTHER" id="PTHR19853:SF0">
    <property type="entry name" value="WD REPEAT-CONTAINING PROTEIN 3"/>
    <property type="match status" value="1"/>
</dbReference>
<dbReference type="InterPro" id="IPR015943">
    <property type="entry name" value="WD40/YVTN_repeat-like_dom_sf"/>
</dbReference>
<evidence type="ECO:0000256" key="3">
    <source>
        <dbReference type="ARBA" id="ARBA00038229"/>
    </source>
</evidence>
<dbReference type="Pfam" id="PF25173">
    <property type="entry name" value="Beta-prop_WDR3_1st"/>
    <property type="match status" value="1"/>
</dbReference>
<keyword evidence="1 4" id="KW-0853">WD repeat</keyword>
<dbReference type="Gene3D" id="2.130.10.10">
    <property type="entry name" value="YVTN repeat-like/Quinoprotein amine dehydrogenase"/>
    <property type="match status" value="3"/>
</dbReference>
<dbReference type="GO" id="GO:0032040">
    <property type="term" value="C:small-subunit processome"/>
    <property type="evidence" value="ECO:0007669"/>
    <property type="project" value="TreeGrafter"/>
</dbReference>
<protein>
    <recommendedName>
        <fullName evidence="5">Small-subunit processome Utp12 domain-containing protein</fullName>
    </recommendedName>
</protein>
<dbReference type="CDD" id="cd00200">
    <property type="entry name" value="WD40"/>
    <property type="match status" value="1"/>
</dbReference>
<keyword evidence="2" id="KW-0677">Repeat</keyword>
<feature type="repeat" description="WD" evidence="4">
    <location>
        <begin position="672"/>
        <end position="704"/>
    </location>
</feature>
<feature type="repeat" description="WD" evidence="4">
    <location>
        <begin position="629"/>
        <end position="662"/>
    </location>
</feature>
<feature type="domain" description="Small-subunit processome Utp12" evidence="5">
    <location>
        <begin position="797"/>
        <end position="898"/>
    </location>
</feature>
<evidence type="ECO:0000313" key="7">
    <source>
        <dbReference type="Proteomes" id="UP001152747"/>
    </source>
</evidence>
<name>A0A9P1MUQ9_9PELO</name>
<comment type="caution">
    <text evidence="6">The sequence shown here is derived from an EMBL/GenBank/DDBJ whole genome shotgun (WGS) entry which is preliminary data.</text>
</comment>
<evidence type="ECO:0000256" key="4">
    <source>
        <dbReference type="PROSITE-ProRule" id="PRU00221"/>
    </source>
</evidence>
<comment type="similarity">
    <text evidence="3">Belongs to the WD repeat WDR3/UTP12 family.</text>
</comment>
<dbReference type="InterPro" id="IPR007148">
    <property type="entry name" value="SSU_processome_Utp12"/>
</dbReference>
<dbReference type="SMART" id="SM00320">
    <property type="entry name" value="WD40"/>
    <property type="match status" value="12"/>
</dbReference>
<feature type="repeat" description="WD" evidence="4">
    <location>
        <begin position="587"/>
        <end position="628"/>
    </location>
</feature>
<evidence type="ECO:0000259" key="5">
    <source>
        <dbReference type="Pfam" id="PF04003"/>
    </source>
</evidence>
<dbReference type="Pfam" id="PF25172">
    <property type="entry name" value="Beta-prop_WDR3_2nd"/>
    <property type="match status" value="1"/>
</dbReference>
<accession>A0A9P1MUQ9</accession>
<dbReference type="GO" id="GO:0030515">
    <property type="term" value="F:snoRNA binding"/>
    <property type="evidence" value="ECO:0007669"/>
    <property type="project" value="TreeGrafter"/>
</dbReference>
<dbReference type="InterPro" id="IPR036322">
    <property type="entry name" value="WD40_repeat_dom_sf"/>
</dbReference>
<dbReference type="EMBL" id="CANHGI010000002">
    <property type="protein sequence ID" value="CAI5440859.1"/>
    <property type="molecule type" value="Genomic_DNA"/>
</dbReference>
<dbReference type="PANTHER" id="PTHR19853">
    <property type="entry name" value="WD REPEAT CONTAINING PROTEIN 3 WDR3"/>
    <property type="match status" value="1"/>
</dbReference>
<evidence type="ECO:0000313" key="6">
    <source>
        <dbReference type="EMBL" id="CAI5440859.1"/>
    </source>
</evidence>
<evidence type="ECO:0000256" key="2">
    <source>
        <dbReference type="ARBA" id="ARBA00022737"/>
    </source>
</evidence>
<dbReference type="SUPFAM" id="SSF50978">
    <property type="entry name" value="WD40 repeat-like"/>
    <property type="match status" value="2"/>
</dbReference>
<proteinExistence type="inferred from homology"/>
<dbReference type="InterPro" id="IPR051570">
    <property type="entry name" value="TBC1_cilium_biogenesis"/>
</dbReference>
<keyword evidence="7" id="KW-1185">Reference proteome</keyword>